<accession>A0AAD1S260</accession>
<dbReference type="AlphaFoldDB" id="A0AAD1S260"/>
<organism evidence="2 3">
    <name type="scientific">Pelobates cultripes</name>
    <name type="common">Western spadefoot toad</name>
    <dbReference type="NCBI Taxonomy" id="61616"/>
    <lineage>
        <taxon>Eukaryota</taxon>
        <taxon>Metazoa</taxon>
        <taxon>Chordata</taxon>
        <taxon>Craniata</taxon>
        <taxon>Vertebrata</taxon>
        <taxon>Euteleostomi</taxon>
        <taxon>Amphibia</taxon>
        <taxon>Batrachia</taxon>
        <taxon>Anura</taxon>
        <taxon>Pelobatoidea</taxon>
        <taxon>Pelobatidae</taxon>
        <taxon>Pelobates</taxon>
    </lineage>
</organism>
<proteinExistence type="predicted"/>
<name>A0AAD1S260_PELCU</name>
<keyword evidence="3" id="KW-1185">Reference proteome</keyword>
<sequence>MADAMCAGIGRGDCSPAETRGTNWVFRHILPGTAALQAVTNPTTPQAMSQASSDGDLVEFKLAAEPEDRHTTLCLPLPVTTDPAAEKGTPTVGSTTYPPHAHPVVQRPRRGSNTATQQPATSRSAQTPILTDTHLQMPRRGTLGRMGKQPKRHQRRAQRHIQRGTA</sequence>
<feature type="region of interest" description="Disordered" evidence="1">
    <location>
        <begin position="69"/>
        <end position="166"/>
    </location>
</feature>
<evidence type="ECO:0000256" key="1">
    <source>
        <dbReference type="SAM" id="MobiDB-lite"/>
    </source>
</evidence>
<evidence type="ECO:0000313" key="3">
    <source>
        <dbReference type="Proteomes" id="UP001295444"/>
    </source>
</evidence>
<dbReference type="EMBL" id="OW240915">
    <property type="protein sequence ID" value="CAH2285706.1"/>
    <property type="molecule type" value="Genomic_DNA"/>
</dbReference>
<feature type="compositionally biased region" description="Basic residues" evidence="1">
    <location>
        <begin position="148"/>
        <end position="166"/>
    </location>
</feature>
<feature type="compositionally biased region" description="Polar residues" evidence="1">
    <location>
        <begin position="111"/>
        <end position="134"/>
    </location>
</feature>
<evidence type="ECO:0000313" key="2">
    <source>
        <dbReference type="EMBL" id="CAH2285706.1"/>
    </source>
</evidence>
<reference evidence="2" key="1">
    <citation type="submission" date="2022-03" db="EMBL/GenBank/DDBJ databases">
        <authorList>
            <person name="Alioto T."/>
            <person name="Alioto T."/>
            <person name="Gomez Garrido J."/>
        </authorList>
    </citation>
    <scope>NUCLEOTIDE SEQUENCE</scope>
</reference>
<protein>
    <submittedName>
        <fullName evidence="2">Uncharacterized protein</fullName>
    </submittedName>
</protein>
<gene>
    <name evidence="2" type="ORF">PECUL_23A000227</name>
</gene>
<dbReference type="Proteomes" id="UP001295444">
    <property type="component" value="Chromosome 04"/>
</dbReference>